<evidence type="ECO:0000256" key="9">
    <source>
        <dbReference type="ARBA" id="ARBA00023224"/>
    </source>
</evidence>
<evidence type="ECO:0000256" key="7">
    <source>
        <dbReference type="ARBA" id="ARBA00023136"/>
    </source>
</evidence>
<reference evidence="12" key="2">
    <citation type="submission" date="2015-06" db="UniProtKB">
        <authorList>
            <consortium name="EnsemblMetazoa"/>
        </authorList>
    </citation>
    <scope>IDENTIFICATION</scope>
</reference>
<dbReference type="GO" id="GO:0004984">
    <property type="term" value="F:olfactory receptor activity"/>
    <property type="evidence" value="ECO:0007669"/>
    <property type="project" value="InterPro"/>
</dbReference>
<evidence type="ECO:0000256" key="5">
    <source>
        <dbReference type="ARBA" id="ARBA00022725"/>
    </source>
</evidence>
<keyword evidence="3 11" id="KW-0716">Sensory transduction</keyword>
<dbReference type="PANTHER" id="PTHR21137:SF44">
    <property type="entry name" value="ODORANT RECEPTOR 13A-RELATED"/>
    <property type="match status" value="1"/>
</dbReference>
<accession>T1GKH4</accession>
<evidence type="ECO:0000256" key="2">
    <source>
        <dbReference type="ARBA" id="ARBA00022475"/>
    </source>
</evidence>
<dbReference type="GO" id="GO:0005549">
    <property type="term" value="F:odorant binding"/>
    <property type="evidence" value="ECO:0007669"/>
    <property type="project" value="InterPro"/>
</dbReference>
<keyword evidence="4 11" id="KW-0812">Transmembrane</keyword>
<keyword evidence="13" id="KW-1185">Reference proteome</keyword>
<evidence type="ECO:0000313" key="13">
    <source>
        <dbReference type="Proteomes" id="UP000015102"/>
    </source>
</evidence>
<feature type="transmembrane region" description="Helical" evidence="11">
    <location>
        <begin position="68"/>
        <end position="86"/>
    </location>
</feature>
<proteinExistence type="inferred from homology"/>
<feature type="transmembrane region" description="Helical" evidence="11">
    <location>
        <begin position="199"/>
        <end position="227"/>
    </location>
</feature>
<comment type="similarity">
    <text evidence="11">Belongs to the insect chemoreceptor superfamily. Heteromeric odorant receptor channel (TC 1.A.69) family.</text>
</comment>
<keyword evidence="6 11" id="KW-1133">Transmembrane helix</keyword>
<comment type="subunit">
    <text evidence="10">Interacts with Orco. Complexes exist early in the endomembrane system in olfactory sensory neurons (OSNs), coupling these complexes to the conserved ciliary trafficking pathway.</text>
</comment>
<keyword evidence="9 11" id="KW-0807">Transducer</keyword>
<evidence type="ECO:0000256" key="6">
    <source>
        <dbReference type="ARBA" id="ARBA00022989"/>
    </source>
</evidence>
<dbReference type="GO" id="GO:0005886">
    <property type="term" value="C:plasma membrane"/>
    <property type="evidence" value="ECO:0007669"/>
    <property type="project" value="UniProtKB-SubCell"/>
</dbReference>
<dbReference type="InterPro" id="IPR004117">
    <property type="entry name" value="7tm6_olfct_rcpt"/>
</dbReference>
<dbReference type="GO" id="GO:0007165">
    <property type="term" value="P:signal transduction"/>
    <property type="evidence" value="ECO:0007669"/>
    <property type="project" value="UniProtKB-KW"/>
</dbReference>
<dbReference type="PANTHER" id="PTHR21137">
    <property type="entry name" value="ODORANT RECEPTOR"/>
    <property type="match status" value="1"/>
</dbReference>
<name>T1GKH4_MEGSC</name>
<keyword evidence="5 11" id="KW-0552">Olfaction</keyword>
<keyword evidence="2" id="KW-1003">Cell membrane</keyword>
<keyword evidence="7 11" id="KW-0472">Membrane</keyword>
<reference evidence="13" key="1">
    <citation type="submission" date="2013-02" db="EMBL/GenBank/DDBJ databases">
        <authorList>
            <person name="Hughes D."/>
        </authorList>
    </citation>
    <scope>NUCLEOTIDE SEQUENCE</scope>
    <source>
        <strain>Durham</strain>
        <strain evidence="13">NC isolate 2 -- Noor lab</strain>
    </source>
</reference>
<sequence length="390" mass="45369">MSVEMNDFMKISDFFYKTLGMFAYRDPKRKISRKTTIIMNLVFYGNFINLNIAVLAEIVYLVKAIGQFSSFLQATALAPCIGFCLLSEFKLLYSWINSEKLVSLVDGLQNLFPKDEKSQEMYNVKEYLRNNLRLGFFYSLVLSLTIWAFNLVPLIWSLAEYTFSSDMDKEFQWRLAYITWYPFEINTVPVYAGVYITHIFAGCTAAGGYFSCDIFMFNLIVLICMNFKYIEENLGKKSKNVKDIIKHHQIILDLSKFAIEVFSLTILVNFISSIFIICFVSFQVTVDVPPVELFKYILFFAFEILQIAVICYLGDYMATCSRNVGFKAFNLNWWDEDISYQKNILFIIARSQKPSELMAKGFGAVSLQSFSDIMTKSYQFFVCLRYMYKK</sequence>
<dbReference type="HOGENOM" id="CLU_033399_0_0_1"/>
<dbReference type="AlphaFoldDB" id="T1GKH4"/>
<dbReference type="Proteomes" id="UP000015102">
    <property type="component" value="Unassembled WGS sequence"/>
</dbReference>
<dbReference type="OMA" id="YFMGSEI"/>
<feature type="transmembrane region" description="Helical" evidence="11">
    <location>
        <begin position="294"/>
        <end position="313"/>
    </location>
</feature>
<comment type="subcellular location">
    <subcellularLocation>
        <location evidence="1 11">Cell membrane</location>
        <topology evidence="1 11">Multi-pass membrane protein</topology>
    </subcellularLocation>
</comment>
<dbReference type="EnsemblMetazoa" id="MESCA003997-RA">
    <property type="protein sequence ID" value="MESCA003997-PA"/>
    <property type="gene ID" value="MESCA003997"/>
</dbReference>
<evidence type="ECO:0000256" key="10">
    <source>
        <dbReference type="ARBA" id="ARBA00038679"/>
    </source>
</evidence>
<dbReference type="Pfam" id="PF02949">
    <property type="entry name" value="7tm_6"/>
    <property type="match status" value="1"/>
</dbReference>
<feature type="transmembrane region" description="Helical" evidence="11">
    <location>
        <begin position="37"/>
        <end position="62"/>
    </location>
</feature>
<evidence type="ECO:0000313" key="12">
    <source>
        <dbReference type="EnsemblMetazoa" id="MESCA003997-PA"/>
    </source>
</evidence>
<evidence type="ECO:0000256" key="1">
    <source>
        <dbReference type="ARBA" id="ARBA00004651"/>
    </source>
</evidence>
<comment type="caution">
    <text evidence="11">Lacks conserved residue(s) required for the propagation of feature annotation.</text>
</comment>
<evidence type="ECO:0000256" key="3">
    <source>
        <dbReference type="ARBA" id="ARBA00022606"/>
    </source>
</evidence>
<evidence type="ECO:0000256" key="4">
    <source>
        <dbReference type="ARBA" id="ARBA00022692"/>
    </source>
</evidence>
<protein>
    <recommendedName>
        <fullName evidence="11">Odorant receptor</fullName>
    </recommendedName>
</protein>
<feature type="transmembrane region" description="Helical" evidence="11">
    <location>
        <begin position="135"/>
        <end position="159"/>
    </location>
</feature>
<keyword evidence="8 11" id="KW-0675">Receptor</keyword>
<feature type="transmembrane region" description="Helical" evidence="11">
    <location>
        <begin position="257"/>
        <end position="282"/>
    </location>
</feature>
<evidence type="ECO:0000256" key="11">
    <source>
        <dbReference type="RuleBase" id="RU351113"/>
    </source>
</evidence>
<dbReference type="STRING" id="36166.T1GKH4"/>
<dbReference type="EMBL" id="CAQQ02018061">
    <property type="status" value="NOT_ANNOTATED_CDS"/>
    <property type="molecule type" value="Genomic_DNA"/>
</dbReference>
<organism evidence="12 13">
    <name type="scientific">Megaselia scalaris</name>
    <name type="common">Humpbacked fly</name>
    <name type="synonym">Phora scalaris</name>
    <dbReference type="NCBI Taxonomy" id="36166"/>
    <lineage>
        <taxon>Eukaryota</taxon>
        <taxon>Metazoa</taxon>
        <taxon>Ecdysozoa</taxon>
        <taxon>Arthropoda</taxon>
        <taxon>Hexapoda</taxon>
        <taxon>Insecta</taxon>
        <taxon>Pterygota</taxon>
        <taxon>Neoptera</taxon>
        <taxon>Endopterygota</taxon>
        <taxon>Diptera</taxon>
        <taxon>Brachycera</taxon>
        <taxon>Muscomorpha</taxon>
        <taxon>Platypezoidea</taxon>
        <taxon>Phoridae</taxon>
        <taxon>Megaseliini</taxon>
        <taxon>Megaselia</taxon>
    </lineage>
</organism>
<evidence type="ECO:0000256" key="8">
    <source>
        <dbReference type="ARBA" id="ARBA00023170"/>
    </source>
</evidence>